<organism evidence="1 2">
    <name type="scientific">Symbiodinium natans</name>
    <dbReference type="NCBI Taxonomy" id="878477"/>
    <lineage>
        <taxon>Eukaryota</taxon>
        <taxon>Sar</taxon>
        <taxon>Alveolata</taxon>
        <taxon>Dinophyceae</taxon>
        <taxon>Suessiales</taxon>
        <taxon>Symbiodiniaceae</taxon>
        <taxon>Symbiodinium</taxon>
    </lineage>
</organism>
<evidence type="ECO:0000313" key="1">
    <source>
        <dbReference type="EMBL" id="CAE6955936.1"/>
    </source>
</evidence>
<dbReference type="Proteomes" id="UP000604046">
    <property type="component" value="Unassembled WGS sequence"/>
</dbReference>
<dbReference type="SUPFAM" id="SSF50985">
    <property type="entry name" value="RCC1/BLIP-II"/>
    <property type="match status" value="1"/>
</dbReference>
<proteinExistence type="predicted"/>
<reference evidence="1" key="1">
    <citation type="submission" date="2021-02" db="EMBL/GenBank/DDBJ databases">
        <authorList>
            <person name="Dougan E. K."/>
            <person name="Rhodes N."/>
            <person name="Thang M."/>
            <person name="Chan C."/>
        </authorList>
    </citation>
    <scope>NUCLEOTIDE SEQUENCE</scope>
</reference>
<dbReference type="Gene3D" id="2.130.10.30">
    <property type="entry name" value="Regulator of chromosome condensation 1/beta-lactamase-inhibitor protein II"/>
    <property type="match status" value="1"/>
</dbReference>
<evidence type="ECO:0008006" key="3">
    <source>
        <dbReference type="Google" id="ProtNLM"/>
    </source>
</evidence>
<dbReference type="AlphaFoldDB" id="A0A812HNJ7"/>
<gene>
    <name evidence="1" type="ORF">SNAT2548_LOCUS1751</name>
</gene>
<comment type="caution">
    <text evidence="1">The sequence shown here is derived from an EMBL/GenBank/DDBJ whole genome shotgun (WGS) entry which is preliminary data.</text>
</comment>
<dbReference type="OrthoDB" id="443073at2759"/>
<sequence>MQVPVKAVLKQHVTLTAENRHSQMIRVVSRVKVCQCCSNFQAMVLAVSVALLSGQCVSVEVTDEASINEVRQVAQAKMGRTLIALLSPFGVQLDPISTVAQSGLQDGTVLGAIAKAGPKLQHVFASMQAFAALRSDRRVVTWGKASHGGDSRHLAQKLVDVREIYSTEAAFAAVLGDRTVVTWGHQEQGGDCREIADELVQVRDIAASGKAFAAVRYDGTVVSWGHPEYGGDSSAVKDR</sequence>
<evidence type="ECO:0000313" key="2">
    <source>
        <dbReference type="Proteomes" id="UP000604046"/>
    </source>
</evidence>
<name>A0A812HNJ7_9DINO</name>
<feature type="non-terminal residue" evidence="1">
    <location>
        <position position="239"/>
    </location>
</feature>
<dbReference type="InterPro" id="IPR009091">
    <property type="entry name" value="RCC1/BLIP-II"/>
</dbReference>
<dbReference type="EMBL" id="CAJNDS010000101">
    <property type="protein sequence ID" value="CAE6955936.1"/>
    <property type="molecule type" value="Genomic_DNA"/>
</dbReference>
<keyword evidence="2" id="KW-1185">Reference proteome</keyword>
<accession>A0A812HNJ7</accession>
<protein>
    <recommendedName>
        <fullName evidence="3">Ubiquitin-like domain-containing protein</fullName>
    </recommendedName>
</protein>